<comment type="caution">
    <text evidence="2">The sequence shown here is derived from an EMBL/GenBank/DDBJ whole genome shotgun (WGS) entry which is preliminary data.</text>
</comment>
<proteinExistence type="predicted"/>
<dbReference type="EMBL" id="JNBR01000446">
    <property type="protein sequence ID" value="OQR92696.1"/>
    <property type="molecule type" value="Genomic_DNA"/>
</dbReference>
<feature type="transmembrane region" description="Helical" evidence="1">
    <location>
        <begin position="401"/>
        <end position="426"/>
    </location>
</feature>
<dbReference type="AlphaFoldDB" id="A0A1V9Z3X4"/>
<dbReference type="OrthoDB" id="76983at2759"/>
<evidence type="ECO:0000313" key="2">
    <source>
        <dbReference type="EMBL" id="OQR92696.1"/>
    </source>
</evidence>
<feature type="transmembrane region" description="Helical" evidence="1">
    <location>
        <begin position="368"/>
        <end position="389"/>
    </location>
</feature>
<reference evidence="2 3" key="1">
    <citation type="journal article" date="2014" name="Genome Biol. Evol.">
        <title>The secreted proteins of Achlya hypogyna and Thraustotheca clavata identify the ancestral oomycete secretome and reveal gene acquisitions by horizontal gene transfer.</title>
        <authorList>
            <person name="Misner I."/>
            <person name="Blouin N."/>
            <person name="Leonard G."/>
            <person name="Richards T.A."/>
            <person name="Lane C.E."/>
        </authorList>
    </citation>
    <scope>NUCLEOTIDE SEQUENCE [LARGE SCALE GENOMIC DNA]</scope>
    <source>
        <strain evidence="2 3">ATCC 48635</strain>
    </source>
</reference>
<keyword evidence="1" id="KW-0812">Transmembrane</keyword>
<dbReference type="Proteomes" id="UP000243579">
    <property type="component" value="Unassembled WGS sequence"/>
</dbReference>
<name>A0A1V9Z3X4_ACHHY</name>
<keyword evidence="1" id="KW-0472">Membrane</keyword>
<protein>
    <recommendedName>
        <fullName evidence="4">Transmembrane protein</fullName>
    </recommendedName>
</protein>
<feature type="transmembrane region" description="Helical" evidence="1">
    <location>
        <begin position="172"/>
        <end position="194"/>
    </location>
</feature>
<accession>A0A1V9Z3X4</accession>
<feature type="transmembrane region" description="Helical" evidence="1">
    <location>
        <begin position="125"/>
        <end position="151"/>
    </location>
</feature>
<keyword evidence="1" id="KW-1133">Transmembrane helix</keyword>
<dbReference type="STRING" id="1202772.A0A1V9Z3X4"/>
<feature type="transmembrane region" description="Helical" evidence="1">
    <location>
        <begin position="683"/>
        <end position="702"/>
    </location>
</feature>
<gene>
    <name evidence="2" type="ORF">ACHHYP_03331</name>
</gene>
<evidence type="ECO:0000256" key="1">
    <source>
        <dbReference type="SAM" id="Phobius"/>
    </source>
</evidence>
<keyword evidence="3" id="KW-1185">Reference proteome</keyword>
<evidence type="ECO:0000313" key="3">
    <source>
        <dbReference type="Proteomes" id="UP000243579"/>
    </source>
</evidence>
<organism evidence="2 3">
    <name type="scientific">Achlya hypogyna</name>
    <name type="common">Oomycete</name>
    <name type="synonym">Protoachlya hypogyna</name>
    <dbReference type="NCBI Taxonomy" id="1202772"/>
    <lineage>
        <taxon>Eukaryota</taxon>
        <taxon>Sar</taxon>
        <taxon>Stramenopiles</taxon>
        <taxon>Oomycota</taxon>
        <taxon>Saprolegniomycetes</taxon>
        <taxon>Saprolegniales</taxon>
        <taxon>Achlyaceae</taxon>
        <taxon>Achlya</taxon>
    </lineage>
</organism>
<evidence type="ECO:0008006" key="4">
    <source>
        <dbReference type="Google" id="ProtNLM"/>
    </source>
</evidence>
<sequence length="732" mass="78069">MSTLAVFIGNTTLKYVNDTRGFSRSWYSSSLLNIAIALCVERHSPTDLDRCVPLTSTDAARNATTGVCLVLADPGNCFERHMCERRMSCKWPPLKESMAVRTPYFADAQAQAAVAWVQTSYPKTLYMYSVPSVFLATTLIMATWVFCIMRFGCNRCWGRMPSRRGYTRVERWGPIVAVGLGSTFLLACAVIAIAESRTFGDGVGHTATAINATIEQLRALDALPVQLLNNSLLAAASVTAGGNWTAVKEGFDKFSETFNAMGSFPLYACSQALGAAKMPTYAPCTACPASVCGAINASLESIVNATEEATSDVEMTMAQALRNEPLPTLLALSDELHAVRSAVTAYFDATSTTVAEGLVSAKDAGLTALYSTLSIGLVSTSLGAVGVTAGLRSRQSQLIHLLHGSWITGVLFAFFGLLLGSIYLVLAVIGSDVCVYLDLIEETPELYLPAGAATIAARCLGSGSQDVAFKSAANLASDVCILSGAAMRVNGTSATKAISAYATALHSYTLSTFNYSSTEADHRIADVVTATGKTTWTTETLLAPWEVYGSFSDPTTCAQMNAALPDRIPLCYMSKQCNGTATACYEAFEKAYSYKRVAIDVPIALSAMSAAYATGPVVAWTEYLTQVTANSVRRMTLFNESAALAHTISCAPAMRCGSFRSHVTALRAALCRDTLPFCTLCSVLLFLASIGQLAGVLATILLQKRLRGFDRSEVIKQKRRASVTNSSVVSPK</sequence>